<evidence type="ECO:0000313" key="11">
    <source>
        <dbReference type="Proteomes" id="UP000291832"/>
    </source>
</evidence>
<dbReference type="EMBL" id="SHKI01000004">
    <property type="protein sequence ID" value="RZT66031.1"/>
    <property type="molecule type" value="Genomic_DNA"/>
</dbReference>
<keyword evidence="11" id="KW-1185">Reference proteome</keyword>
<dbReference type="InterPro" id="IPR004568">
    <property type="entry name" value="Ppantetheine-prot_Trfase_dom"/>
</dbReference>
<dbReference type="SUPFAM" id="SSF56214">
    <property type="entry name" value="4'-phosphopantetheinyl transferase"/>
    <property type="match status" value="1"/>
</dbReference>
<evidence type="ECO:0000256" key="4">
    <source>
        <dbReference type="ARBA" id="ARBA00022832"/>
    </source>
</evidence>
<dbReference type="InterPro" id="IPR002582">
    <property type="entry name" value="ACPS"/>
</dbReference>
<protein>
    <recommendedName>
        <fullName evidence="8">Holo-[acyl-carrier-protein] synthase</fullName>
        <shortName evidence="8">Holo-ACP synthase</shortName>
        <ecNumber evidence="8">2.7.8.7</ecNumber>
    </recommendedName>
    <alternativeName>
        <fullName evidence="8">4'-phosphopantetheinyl transferase AcpS</fullName>
    </alternativeName>
</protein>
<gene>
    <name evidence="8" type="primary">acpS</name>
    <name evidence="10" type="ORF">EV139_1456</name>
</gene>
<dbReference type="Gene3D" id="3.90.470.20">
    <property type="entry name" value="4'-phosphopantetheinyl transferase domain"/>
    <property type="match status" value="1"/>
</dbReference>
<keyword evidence="6 8" id="KW-0443">Lipid metabolism</keyword>
<evidence type="ECO:0000259" key="9">
    <source>
        <dbReference type="Pfam" id="PF01648"/>
    </source>
</evidence>
<evidence type="ECO:0000313" key="10">
    <source>
        <dbReference type="EMBL" id="RZT66031.1"/>
    </source>
</evidence>
<accession>A0A4Q7TXT0</accession>
<keyword evidence="3 8" id="KW-0479">Metal-binding</keyword>
<dbReference type="RefSeq" id="WP_130453666.1">
    <property type="nucleotide sequence ID" value="NZ_QYAG01000001.1"/>
</dbReference>
<feature type="domain" description="4'-phosphopantetheinyl transferase" evidence="9">
    <location>
        <begin position="4"/>
        <end position="80"/>
    </location>
</feature>
<comment type="caution">
    <text evidence="10">The sequence shown here is derived from an EMBL/GenBank/DDBJ whole genome shotgun (WGS) entry which is preliminary data.</text>
</comment>
<dbReference type="HAMAP" id="MF_00101">
    <property type="entry name" value="AcpS"/>
    <property type="match status" value="1"/>
</dbReference>
<dbReference type="GO" id="GO:0005737">
    <property type="term" value="C:cytoplasm"/>
    <property type="evidence" value="ECO:0007669"/>
    <property type="project" value="UniProtKB-SubCell"/>
</dbReference>
<keyword evidence="8" id="KW-0963">Cytoplasm</keyword>
<evidence type="ECO:0000256" key="3">
    <source>
        <dbReference type="ARBA" id="ARBA00022723"/>
    </source>
</evidence>
<dbReference type="GO" id="GO:0008897">
    <property type="term" value="F:holo-[acyl-carrier-protein] synthase activity"/>
    <property type="evidence" value="ECO:0007669"/>
    <property type="project" value="UniProtKB-UniRule"/>
</dbReference>
<evidence type="ECO:0000256" key="6">
    <source>
        <dbReference type="ARBA" id="ARBA00023098"/>
    </source>
</evidence>
<dbReference type="InterPro" id="IPR008278">
    <property type="entry name" value="4-PPantetheinyl_Trfase_dom"/>
</dbReference>
<keyword evidence="1 8" id="KW-0444">Lipid biosynthesis</keyword>
<name>A0A4Q7TXT0_9MICO</name>
<dbReference type="OrthoDB" id="517356at2"/>
<keyword evidence="2 8" id="KW-0808">Transferase</keyword>
<proteinExistence type="inferred from homology"/>
<dbReference type="NCBIfam" id="NF000832">
    <property type="entry name" value="PRK00070.3-2"/>
    <property type="match status" value="1"/>
</dbReference>
<keyword evidence="7 8" id="KW-0275">Fatty acid biosynthesis</keyword>
<evidence type="ECO:0000256" key="1">
    <source>
        <dbReference type="ARBA" id="ARBA00022516"/>
    </source>
</evidence>
<evidence type="ECO:0000256" key="8">
    <source>
        <dbReference type="HAMAP-Rule" id="MF_00101"/>
    </source>
</evidence>
<dbReference type="Proteomes" id="UP000291832">
    <property type="component" value="Unassembled WGS sequence"/>
</dbReference>
<dbReference type="InterPro" id="IPR037143">
    <property type="entry name" value="4-PPantetheinyl_Trfase_dom_sf"/>
</dbReference>
<organism evidence="10 11">
    <name type="scientific">Leucobacter luti</name>
    <dbReference type="NCBI Taxonomy" id="340320"/>
    <lineage>
        <taxon>Bacteria</taxon>
        <taxon>Bacillati</taxon>
        <taxon>Actinomycetota</taxon>
        <taxon>Actinomycetes</taxon>
        <taxon>Micrococcales</taxon>
        <taxon>Microbacteriaceae</taxon>
        <taxon>Leucobacter</taxon>
    </lineage>
</organism>
<feature type="binding site" evidence="8">
    <location>
        <position position="50"/>
    </location>
    <ligand>
        <name>Mg(2+)</name>
        <dbReference type="ChEBI" id="CHEBI:18420"/>
    </ligand>
</feature>
<dbReference type="EC" id="2.7.8.7" evidence="8"/>
<dbReference type="GO" id="GO:0006633">
    <property type="term" value="P:fatty acid biosynthetic process"/>
    <property type="evidence" value="ECO:0007669"/>
    <property type="project" value="UniProtKB-UniRule"/>
</dbReference>
<sequence>MIIGIGVDTVDIARFERQLERVPALRERLFTPAERELRVASLAARFAAKEALIKALGGSDGVSWQDLDVVRGVDRAPSFAPTPGLAAALAARGAHETHLSMTHDAGVATAFVIVERRAGAEYARTEATDDGTGQQ</sequence>
<dbReference type="GO" id="GO:0000287">
    <property type="term" value="F:magnesium ion binding"/>
    <property type="evidence" value="ECO:0007669"/>
    <property type="project" value="UniProtKB-UniRule"/>
</dbReference>
<dbReference type="NCBIfam" id="TIGR00556">
    <property type="entry name" value="pantethn_trn"/>
    <property type="match status" value="1"/>
</dbReference>
<keyword evidence="4 8" id="KW-0276">Fatty acid metabolism</keyword>
<comment type="catalytic activity">
    <reaction evidence="8">
        <text>apo-[ACP] + CoA = holo-[ACP] + adenosine 3',5'-bisphosphate + H(+)</text>
        <dbReference type="Rhea" id="RHEA:12068"/>
        <dbReference type="Rhea" id="RHEA-COMP:9685"/>
        <dbReference type="Rhea" id="RHEA-COMP:9690"/>
        <dbReference type="ChEBI" id="CHEBI:15378"/>
        <dbReference type="ChEBI" id="CHEBI:29999"/>
        <dbReference type="ChEBI" id="CHEBI:57287"/>
        <dbReference type="ChEBI" id="CHEBI:58343"/>
        <dbReference type="ChEBI" id="CHEBI:64479"/>
        <dbReference type="EC" id="2.7.8.7"/>
    </reaction>
</comment>
<evidence type="ECO:0000256" key="2">
    <source>
        <dbReference type="ARBA" id="ARBA00022679"/>
    </source>
</evidence>
<evidence type="ECO:0000256" key="7">
    <source>
        <dbReference type="ARBA" id="ARBA00023160"/>
    </source>
</evidence>
<evidence type="ECO:0000256" key="5">
    <source>
        <dbReference type="ARBA" id="ARBA00022842"/>
    </source>
</evidence>
<comment type="similarity">
    <text evidence="8">Belongs to the P-Pant transferase superfamily. AcpS family.</text>
</comment>
<comment type="function">
    <text evidence="8">Transfers the 4'-phosphopantetheine moiety from coenzyme A to a Ser of acyl-carrier-protein.</text>
</comment>
<comment type="cofactor">
    <cofactor evidence="8">
        <name>Mg(2+)</name>
        <dbReference type="ChEBI" id="CHEBI:18420"/>
    </cofactor>
</comment>
<dbReference type="AlphaFoldDB" id="A0A4Q7TXT0"/>
<feature type="binding site" evidence="8">
    <location>
        <position position="8"/>
    </location>
    <ligand>
        <name>Mg(2+)</name>
        <dbReference type="ChEBI" id="CHEBI:18420"/>
    </ligand>
</feature>
<dbReference type="Pfam" id="PF01648">
    <property type="entry name" value="ACPS"/>
    <property type="match status" value="1"/>
</dbReference>
<comment type="subcellular location">
    <subcellularLocation>
        <location evidence="8">Cytoplasm</location>
    </subcellularLocation>
</comment>
<keyword evidence="5 8" id="KW-0460">Magnesium</keyword>
<reference evidence="10 11" key="1">
    <citation type="journal article" date="2015" name="Stand. Genomic Sci.">
        <title>Genomic Encyclopedia of Bacterial and Archaeal Type Strains, Phase III: the genomes of soil and plant-associated and newly described type strains.</title>
        <authorList>
            <person name="Whitman W.B."/>
            <person name="Woyke T."/>
            <person name="Klenk H.P."/>
            <person name="Zhou Y."/>
            <person name="Lilburn T.G."/>
            <person name="Beck B.J."/>
            <person name="De Vos P."/>
            <person name="Vandamme P."/>
            <person name="Eisen J.A."/>
            <person name="Garrity G."/>
            <person name="Hugenholtz P."/>
            <person name="Kyrpides N.C."/>
        </authorList>
    </citation>
    <scope>NUCLEOTIDE SEQUENCE [LARGE SCALE GENOMIC DNA]</scope>
    <source>
        <strain evidence="10 11">RF6</strain>
    </source>
</reference>